<keyword evidence="2" id="KW-1133">Transmembrane helix</keyword>
<dbReference type="InterPro" id="IPR013766">
    <property type="entry name" value="Thioredoxin_domain"/>
</dbReference>
<dbReference type="OrthoDB" id="272786at2"/>
<evidence type="ECO:0000313" key="5">
    <source>
        <dbReference type="Proteomes" id="UP000318288"/>
    </source>
</evidence>
<dbReference type="SUPFAM" id="SSF52833">
    <property type="entry name" value="Thioredoxin-like"/>
    <property type="match status" value="1"/>
</dbReference>
<dbReference type="Gene3D" id="3.40.30.10">
    <property type="entry name" value="Glutaredoxin"/>
    <property type="match status" value="1"/>
</dbReference>
<dbReference type="Gene3D" id="3.30.2010.10">
    <property type="entry name" value="Metalloproteases ('zincins'), catalytic domain"/>
    <property type="match status" value="1"/>
</dbReference>
<organism evidence="4 5">
    <name type="scientific">Rubripirellula tenax</name>
    <dbReference type="NCBI Taxonomy" id="2528015"/>
    <lineage>
        <taxon>Bacteria</taxon>
        <taxon>Pseudomonadati</taxon>
        <taxon>Planctomycetota</taxon>
        <taxon>Planctomycetia</taxon>
        <taxon>Pirellulales</taxon>
        <taxon>Pirellulaceae</taxon>
        <taxon>Rubripirellula</taxon>
    </lineage>
</organism>
<keyword evidence="5" id="KW-1185">Reference proteome</keyword>
<dbReference type="InterPro" id="IPR000866">
    <property type="entry name" value="AhpC/TSA"/>
</dbReference>
<protein>
    <submittedName>
        <fullName evidence="4">Regulatory protein BlaR1</fullName>
    </submittedName>
</protein>
<proteinExistence type="predicted"/>
<feature type="transmembrane region" description="Helical" evidence="2">
    <location>
        <begin position="152"/>
        <end position="173"/>
    </location>
</feature>
<dbReference type="Pfam" id="PF00578">
    <property type="entry name" value="AhpC-TSA"/>
    <property type="match status" value="1"/>
</dbReference>
<dbReference type="InterPro" id="IPR015943">
    <property type="entry name" value="WD40/YVTN_repeat-like_dom_sf"/>
</dbReference>
<feature type="domain" description="Thioredoxin" evidence="3">
    <location>
        <begin position="665"/>
        <end position="808"/>
    </location>
</feature>
<comment type="caution">
    <text evidence="4">The sequence shown here is derived from an EMBL/GenBank/DDBJ whole genome shotgun (WGS) entry which is preliminary data.</text>
</comment>
<reference evidence="4 5" key="1">
    <citation type="submission" date="2019-02" db="EMBL/GenBank/DDBJ databases">
        <title>Deep-cultivation of Planctomycetes and their phenomic and genomic characterization uncovers novel biology.</title>
        <authorList>
            <person name="Wiegand S."/>
            <person name="Jogler M."/>
            <person name="Boedeker C."/>
            <person name="Pinto D."/>
            <person name="Vollmers J."/>
            <person name="Rivas-Marin E."/>
            <person name="Kohn T."/>
            <person name="Peeters S.H."/>
            <person name="Heuer A."/>
            <person name="Rast P."/>
            <person name="Oberbeckmann S."/>
            <person name="Bunk B."/>
            <person name="Jeske O."/>
            <person name="Meyerdierks A."/>
            <person name="Storesund J.E."/>
            <person name="Kallscheuer N."/>
            <person name="Luecker S."/>
            <person name="Lage O.M."/>
            <person name="Pohl T."/>
            <person name="Merkel B.J."/>
            <person name="Hornburger P."/>
            <person name="Mueller R.-W."/>
            <person name="Bruemmer F."/>
            <person name="Labrenz M."/>
            <person name="Spormann A.M."/>
            <person name="Op Den Camp H."/>
            <person name="Overmann J."/>
            <person name="Amann R."/>
            <person name="Jetten M.S.M."/>
            <person name="Mascher T."/>
            <person name="Medema M.H."/>
            <person name="Devos D.P."/>
            <person name="Kaster A.-K."/>
            <person name="Ovreas L."/>
            <person name="Rohde M."/>
            <person name="Galperin M.Y."/>
            <person name="Jogler C."/>
        </authorList>
    </citation>
    <scope>NUCLEOTIDE SEQUENCE [LARGE SCALE GENOMIC DNA]</scope>
    <source>
        <strain evidence="4 5">Poly51</strain>
    </source>
</reference>
<feature type="region of interest" description="Disordered" evidence="1">
    <location>
        <begin position="385"/>
        <end position="409"/>
    </location>
</feature>
<accession>A0A5C6E4B4</accession>
<dbReference type="Proteomes" id="UP000318288">
    <property type="component" value="Unassembled WGS sequence"/>
</dbReference>
<dbReference type="GO" id="GO:0016491">
    <property type="term" value="F:oxidoreductase activity"/>
    <property type="evidence" value="ECO:0007669"/>
    <property type="project" value="InterPro"/>
</dbReference>
<dbReference type="PROSITE" id="PS51352">
    <property type="entry name" value="THIOREDOXIN_2"/>
    <property type="match status" value="1"/>
</dbReference>
<name>A0A5C6E4B4_9BACT</name>
<dbReference type="InterPro" id="IPR052173">
    <property type="entry name" value="Beta-lactam_resp_regulator"/>
</dbReference>
<dbReference type="InterPro" id="IPR008756">
    <property type="entry name" value="Peptidase_M56"/>
</dbReference>
<sequence length="1164" mass="129346">MIELLISLLQPANGLVERLGWVLVHSLWQLTLIGLAARVMLRLLRPCDVRVRYWFLICTLAMCVVVPTFTWLLQVGSDFAANARLPQRITEISSLPLQPQPTLGGMNQTSPLIVGEDDVKDQPSNQPTPVAHIQSTVSLNWRERVSEILQPWLGWLVACWAIGAALFALRPIAGWFALRKLKRFGVADASPVVQETVAELSRRLRLRRLVRVLESSVASVPMVIGYVRPVILLPVSLVANIPVAQLDAILAHELAHVRRHDFVVNLLQTLTETLLFFHPAVWWLSRQIRIEREHCCDDMVVRAMDNRSEYGRALLAIAELQIESIPLVLGAGDGALLSRIRRLTDPVNDRGRTMPSLAEGVVVCAFCACFVTLAFMHVEGIAQTPAEQETAEPEQDTETPNGGVVDPDELDGEFEDLAKQFEKAQEVYSVAYEAATTDEERSDVYRRLDPENAIADDFLTFAEVHPNTHQGVDALAFLIGRAVSYGDVDAPAIKARQAAIKLAAEKFMDQENLDRCLKGFDAGVVFPEAEASFRIIAEKSPHPHVRAAALLELAEWLKFKASIPEIKRNIQEQIDQSDANDFTSLSKREFDAFTDPIDPQAAIGEAIEIAQRIQREYPDLPAAAHEGKGTAELRYQRVSDKEAKSWKLRSYAQQAASLEFELFYLARGRSAPDIEGTDAEGKTFRLSDYRGRVVVLMFTANWCGPCVAMYPENRKLSERLSGKPFALLAVSDSEQSTYNYDRGEATWRMMFDGRGGPIATQWNVDSFPTTFVLDHHGVIRHRGLRGEELAKAVDELLVERERDDSAAALIAAHPIDDSPLLKEARRNAQRVESAVPTLSVRASGVLEAFAVDPNGKFVVTCGRKGKREFFEPGSEQWTQEMEAHRLGKKVGVIEMWDATTGELLHSFTDNALGEVTQVAVSPDGKTLATCGQEYGKEGYKGVLLLWSIQQRKRIKRADEQMGTSQGIAFSPNGKWLATTDKGIARIWDARTLQTVAELKVAGQFAESPVFSDDSRLLAACGHYSKQVKIWNTSDWSLKRQVNAGELYLSSLRFTPDGSQIAVGGVIRDTTDGIVKFFRVADGRETDSTDYYTDVSNIDIDSEGKYLAITGGMTIHVRDLVVDEVVSLIHRRTGSSDDRIRFTPIGLAATEQVGNTVTFYDLSYD</sequence>
<dbReference type="EMBL" id="SJPW01000015">
    <property type="protein sequence ID" value="TWU43660.1"/>
    <property type="molecule type" value="Genomic_DNA"/>
</dbReference>
<feature type="transmembrane region" description="Helical" evidence="2">
    <location>
        <begin position="53"/>
        <end position="73"/>
    </location>
</feature>
<dbReference type="Gene3D" id="2.130.10.10">
    <property type="entry name" value="YVTN repeat-like/Quinoprotein amine dehydrogenase"/>
    <property type="match status" value="2"/>
</dbReference>
<dbReference type="SUPFAM" id="SSF50998">
    <property type="entry name" value="Quinoprotein alcohol dehydrogenase-like"/>
    <property type="match status" value="1"/>
</dbReference>
<dbReference type="AlphaFoldDB" id="A0A5C6E4B4"/>
<dbReference type="SMART" id="SM00320">
    <property type="entry name" value="WD40"/>
    <property type="match status" value="4"/>
</dbReference>
<feature type="transmembrane region" description="Helical" evidence="2">
    <location>
        <begin position="357"/>
        <end position="378"/>
    </location>
</feature>
<dbReference type="Pfam" id="PF00400">
    <property type="entry name" value="WD40"/>
    <property type="match status" value="2"/>
</dbReference>
<gene>
    <name evidence="4" type="primary">blaR1_9</name>
    <name evidence="4" type="ORF">Poly51_62390</name>
</gene>
<dbReference type="InterPro" id="IPR001680">
    <property type="entry name" value="WD40_rpt"/>
</dbReference>
<evidence type="ECO:0000259" key="3">
    <source>
        <dbReference type="PROSITE" id="PS51352"/>
    </source>
</evidence>
<keyword evidence="2" id="KW-0472">Membrane</keyword>
<dbReference type="CDD" id="cd07341">
    <property type="entry name" value="M56_BlaR1_MecR1_like"/>
    <property type="match status" value="1"/>
</dbReference>
<dbReference type="InterPro" id="IPR036249">
    <property type="entry name" value="Thioredoxin-like_sf"/>
</dbReference>
<dbReference type="GO" id="GO:0016209">
    <property type="term" value="F:antioxidant activity"/>
    <property type="evidence" value="ECO:0007669"/>
    <property type="project" value="InterPro"/>
</dbReference>
<dbReference type="RefSeq" id="WP_146462560.1">
    <property type="nucleotide sequence ID" value="NZ_SJPW01000015.1"/>
</dbReference>
<evidence type="ECO:0000313" key="4">
    <source>
        <dbReference type="EMBL" id="TWU43660.1"/>
    </source>
</evidence>
<dbReference type="InterPro" id="IPR011047">
    <property type="entry name" value="Quinoprotein_ADH-like_sf"/>
</dbReference>
<dbReference type="Pfam" id="PF05569">
    <property type="entry name" value="Peptidase_M56"/>
    <property type="match status" value="1"/>
</dbReference>
<dbReference type="PANTHER" id="PTHR34978:SF3">
    <property type="entry name" value="SLR0241 PROTEIN"/>
    <property type="match status" value="1"/>
</dbReference>
<dbReference type="PANTHER" id="PTHR34978">
    <property type="entry name" value="POSSIBLE SENSOR-TRANSDUCER PROTEIN BLAR"/>
    <property type="match status" value="1"/>
</dbReference>
<evidence type="ECO:0000256" key="1">
    <source>
        <dbReference type="SAM" id="MobiDB-lite"/>
    </source>
</evidence>
<keyword evidence="2" id="KW-0812">Transmembrane</keyword>
<dbReference type="CDD" id="cd02966">
    <property type="entry name" value="TlpA_like_family"/>
    <property type="match status" value="1"/>
</dbReference>
<evidence type="ECO:0000256" key="2">
    <source>
        <dbReference type="SAM" id="Phobius"/>
    </source>
</evidence>
<feature type="transmembrane region" description="Helical" evidence="2">
    <location>
        <begin position="20"/>
        <end position="41"/>
    </location>
</feature>